<evidence type="ECO:0000313" key="1">
    <source>
        <dbReference type="EMBL" id="CAB4240522.1"/>
    </source>
</evidence>
<sequence>MRDASNGETIKEQIKALIETYGYQRILADHNLTLWKTLEILDSLGYVFLERYEDKE</sequence>
<dbReference type="EMBL" id="LR797814">
    <property type="protein sequence ID" value="CAB4240522.1"/>
    <property type="molecule type" value="Genomic_DNA"/>
</dbReference>
<organism evidence="1">
    <name type="scientific">uncultured Caudovirales phage</name>
    <dbReference type="NCBI Taxonomy" id="2100421"/>
    <lineage>
        <taxon>Viruses</taxon>
        <taxon>Duplodnaviria</taxon>
        <taxon>Heunggongvirae</taxon>
        <taxon>Uroviricota</taxon>
        <taxon>Caudoviricetes</taxon>
        <taxon>Peduoviridae</taxon>
        <taxon>Maltschvirus</taxon>
        <taxon>Maltschvirus maltsch</taxon>
    </lineage>
</organism>
<accession>A0A6J5T6U1</accession>
<proteinExistence type="predicted"/>
<reference evidence="1" key="1">
    <citation type="submission" date="2020-05" db="EMBL/GenBank/DDBJ databases">
        <authorList>
            <person name="Chiriac C."/>
            <person name="Salcher M."/>
            <person name="Ghai R."/>
            <person name="Kavagutti S V."/>
        </authorList>
    </citation>
    <scope>NUCLEOTIDE SEQUENCE</scope>
</reference>
<protein>
    <submittedName>
        <fullName evidence="1">Uncharacterized protein</fullName>
    </submittedName>
</protein>
<gene>
    <name evidence="1" type="ORF">UFOVP3_19</name>
</gene>
<name>A0A6J5T6U1_9CAUD</name>